<evidence type="ECO:0000256" key="3">
    <source>
        <dbReference type="SAM" id="MobiDB-lite"/>
    </source>
</evidence>
<keyword evidence="6" id="KW-1185">Reference proteome</keyword>
<dbReference type="AlphaFoldDB" id="A0A1X6MX65"/>
<evidence type="ECO:0000313" key="6">
    <source>
        <dbReference type="Proteomes" id="UP000194127"/>
    </source>
</evidence>
<dbReference type="InterPro" id="IPR018527">
    <property type="entry name" value="Rubredoxin_Fe_BS"/>
</dbReference>
<accession>A0A1X6MX65</accession>
<feature type="compositionally biased region" description="Acidic residues" evidence="3">
    <location>
        <begin position="234"/>
        <end position="260"/>
    </location>
</feature>
<evidence type="ECO:0000259" key="4">
    <source>
        <dbReference type="PROSITE" id="PS50157"/>
    </source>
</evidence>
<dbReference type="PROSITE" id="PS50157">
    <property type="entry name" value="ZINC_FINGER_C2H2_2"/>
    <property type="match status" value="1"/>
</dbReference>
<dbReference type="GO" id="GO:0008270">
    <property type="term" value="F:zinc ion binding"/>
    <property type="evidence" value="ECO:0007669"/>
    <property type="project" value="UniProtKB-KW"/>
</dbReference>
<dbReference type="Gene3D" id="3.30.160.60">
    <property type="entry name" value="Classic Zinc Finger"/>
    <property type="match status" value="1"/>
</dbReference>
<feature type="region of interest" description="Disordered" evidence="3">
    <location>
        <begin position="58"/>
        <end position="278"/>
    </location>
</feature>
<name>A0A1X6MX65_9APHY</name>
<organism evidence="5 6">
    <name type="scientific">Postia placenta MAD-698-R-SB12</name>
    <dbReference type="NCBI Taxonomy" id="670580"/>
    <lineage>
        <taxon>Eukaryota</taxon>
        <taxon>Fungi</taxon>
        <taxon>Dikarya</taxon>
        <taxon>Basidiomycota</taxon>
        <taxon>Agaricomycotina</taxon>
        <taxon>Agaricomycetes</taxon>
        <taxon>Polyporales</taxon>
        <taxon>Adustoporiaceae</taxon>
        <taxon>Rhodonia</taxon>
    </lineage>
</organism>
<reference evidence="5 6" key="1">
    <citation type="submission" date="2017-04" db="EMBL/GenBank/DDBJ databases">
        <title>Genome Sequence of the Model Brown-Rot Fungus Postia placenta SB12.</title>
        <authorList>
            <consortium name="DOE Joint Genome Institute"/>
            <person name="Gaskell J."/>
            <person name="Kersten P."/>
            <person name="Larrondo L.F."/>
            <person name="Canessa P."/>
            <person name="Martinez D."/>
            <person name="Hibbett D."/>
            <person name="Schmoll M."/>
            <person name="Kubicek C.P."/>
            <person name="Martinez A.T."/>
            <person name="Yadav J."/>
            <person name="Master E."/>
            <person name="Magnuson J.K."/>
            <person name="James T."/>
            <person name="Yaver D."/>
            <person name="Berka R."/>
            <person name="Labutti K."/>
            <person name="Lipzen A."/>
            <person name="Aerts A."/>
            <person name="Barry K."/>
            <person name="Henrissat B."/>
            <person name="Blanchette R."/>
            <person name="Grigoriev I."/>
            <person name="Cullen D."/>
        </authorList>
    </citation>
    <scope>NUCLEOTIDE SEQUENCE [LARGE SCALE GENOMIC DNA]</scope>
    <source>
        <strain evidence="5 6">MAD-698-R-SB12</strain>
    </source>
</reference>
<keyword evidence="2" id="KW-0862">Zinc</keyword>
<feature type="compositionally biased region" description="Polar residues" evidence="3">
    <location>
        <begin position="143"/>
        <end position="154"/>
    </location>
</feature>
<feature type="domain" description="C2H2-type" evidence="4">
    <location>
        <begin position="309"/>
        <end position="337"/>
    </location>
</feature>
<dbReference type="RefSeq" id="XP_024337752.1">
    <property type="nucleotide sequence ID" value="XM_024485932.1"/>
</dbReference>
<dbReference type="OrthoDB" id="10018191at2759"/>
<feature type="compositionally biased region" description="Basic and acidic residues" evidence="3">
    <location>
        <begin position="127"/>
        <end position="140"/>
    </location>
</feature>
<dbReference type="Proteomes" id="UP000194127">
    <property type="component" value="Unassembled WGS sequence"/>
</dbReference>
<feature type="compositionally biased region" description="Basic and acidic residues" evidence="3">
    <location>
        <begin position="87"/>
        <end position="100"/>
    </location>
</feature>
<feature type="compositionally biased region" description="Low complexity" evidence="3">
    <location>
        <begin position="66"/>
        <end position="79"/>
    </location>
</feature>
<keyword evidence="2" id="KW-0863">Zinc-finger</keyword>
<proteinExistence type="predicted"/>
<protein>
    <recommendedName>
        <fullName evidence="4">C2H2-type domain-containing protein</fullName>
    </recommendedName>
</protein>
<gene>
    <name evidence="5" type="ORF">POSPLADRAFT_1146438</name>
</gene>
<feature type="compositionally biased region" description="Low complexity" evidence="3">
    <location>
        <begin position="201"/>
        <end position="219"/>
    </location>
</feature>
<evidence type="ECO:0000256" key="2">
    <source>
        <dbReference type="PROSITE-ProRule" id="PRU00042"/>
    </source>
</evidence>
<keyword evidence="1" id="KW-0479">Metal-binding</keyword>
<feature type="region of interest" description="Disordered" evidence="3">
    <location>
        <begin position="319"/>
        <end position="366"/>
    </location>
</feature>
<dbReference type="EMBL" id="KZ110599">
    <property type="protein sequence ID" value="OSX60958.1"/>
    <property type="molecule type" value="Genomic_DNA"/>
</dbReference>
<dbReference type="PROSITE" id="PS00202">
    <property type="entry name" value="RUBREDOXIN"/>
    <property type="match status" value="1"/>
</dbReference>
<dbReference type="InterPro" id="IPR013087">
    <property type="entry name" value="Znf_C2H2_type"/>
</dbReference>
<evidence type="ECO:0000256" key="1">
    <source>
        <dbReference type="ARBA" id="ARBA00022723"/>
    </source>
</evidence>
<evidence type="ECO:0000313" key="5">
    <source>
        <dbReference type="EMBL" id="OSX60958.1"/>
    </source>
</evidence>
<dbReference type="GeneID" id="36330881"/>
<sequence>MEKEYSPEPGWDTKMAADIDALAEGMERFNDVEANQYWETQGEGVAVSTAYQEVPTGADLLLDMETSTSSSATSTGATGCPSDTSEDEHGASDAHPHEDGTSISCAHAPGLRYAEQGANTSEYESDIIDHTSGHANRVDIESEVNNNANITDSEPGSADNASRSDSRDNSPPIALPTVDEDIFSGRIDRSEWATLPRRVTRSMTNTTTSTSTQASASIAGPSNVRRGQKRKSPDEDEDDEDSAIGDHGADEDQELEEDGDENTRPVARGPDGRWPCKEWQCSNTYTREHDMLRHWRSCKMRPAHLRASWICPDCGKSYSRRDAKGRHKQTACKGKDPAEGTGGGRGSEGGKKRGGGGGGRKRARSG</sequence>